<dbReference type="AlphaFoldDB" id="F5Y6B7"/>
<accession>F5Y6B7</accession>
<dbReference type="Gene3D" id="2.40.10.220">
    <property type="entry name" value="predicted glycosyltransferase like domains"/>
    <property type="match status" value="1"/>
</dbReference>
<dbReference type="OrthoDB" id="8904098at2"/>
<proteinExistence type="predicted"/>
<reference evidence="3" key="1">
    <citation type="submission" date="2006-01" db="EMBL/GenBank/DDBJ databases">
        <title>Genome of the cyst-dividing bacterium Ramlibacter tataouinensis.</title>
        <authorList>
            <person name="Barakat M."/>
            <person name="Ortet P."/>
            <person name="De Luca G."/>
            <person name="Jourlin-Castelli C."/>
            <person name="Ansaldi M."/>
            <person name="Py B."/>
            <person name="Fichant G."/>
            <person name="Coutinho P."/>
            <person name="Voulhoux R."/>
            <person name="Bastien O."/>
            <person name="Roy S."/>
            <person name="Marechal E."/>
            <person name="Henrissat B."/>
            <person name="Quentin Y."/>
            <person name="Noirot P."/>
            <person name="Filloux A."/>
            <person name="Mejean V."/>
            <person name="DuBow M."/>
            <person name="Barras F."/>
            <person name="Heulin T."/>
        </authorList>
    </citation>
    <scope>NUCLEOTIDE SEQUENCE [LARGE SCALE GENOMIC DNA]</scope>
    <source>
        <strain evidence="3">ATCC BAA-407 / DSM 14655 / LMG 21543 / TTB310</strain>
    </source>
</reference>
<feature type="domain" description="PilZ" evidence="1">
    <location>
        <begin position="9"/>
        <end position="90"/>
    </location>
</feature>
<organism evidence="2 3">
    <name type="scientific">Ramlibacter tataouinensis (strain ATCC BAA-407 / DSM 14655 / LMG 21543 / TTB310)</name>
    <dbReference type="NCBI Taxonomy" id="365046"/>
    <lineage>
        <taxon>Bacteria</taxon>
        <taxon>Pseudomonadati</taxon>
        <taxon>Pseudomonadota</taxon>
        <taxon>Betaproteobacteria</taxon>
        <taxon>Burkholderiales</taxon>
        <taxon>Comamonadaceae</taxon>
        <taxon>Ramlibacter</taxon>
    </lineage>
</organism>
<sequence>MKQTPRTDQRAADRFGVALPITMEGEEGATHDLSAGGILFESPSDAVLGEQVTVQLQYRRHGIDHQLDCKGRVVRVERCGDGYNIAVQLNQPLFGETEVARAG</sequence>
<reference evidence="2 3" key="2">
    <citation type="journal article" date="2011" name="PLoS ONE">
        <title>The Cyst-Dividing Bacterium Ramlibacter tataouinensis TTB310 Genome Reveals a Well-Stocked Toolbox for Adaptation to a Desert Environment.</title>
        <authorList>
            <person name="De Luca G."/>
            <person name="Barakat M."/>
            <person name="Ortet P."/>
            <person name="Fochesato S."/>
            <person name="Jourlin-Castelli C."/>
            <person name="Ansaldi M."/>
            <person name="Py B."/>
            <person name="Fichant G."/>
            <person name="Coutinho P.M."/>
            <person name="Voulhoux R."/>
            <person name="Bastien O."/>
            <person name="Marechal E."/>
            <person name="Henrissat B."/>
            <person name="Quentin Y."/>
            <person name="Noirot P."/>
            <person name="Filloux A."/>
            <person name="Mejean V."/>
            <person name="Dubow M.S."/>
            <person name="Barras F."/>
            <person name="Barbe V."/>
            <person name="Weissenbach J."/>
            <person name="Mihalcescu I."/>
            <person name="Vermeglio A."/>
            <person name="Achouak W."/>
            <person name="Heulin T."/>
        </authorList>
    </citation>
    <scope>NUCLEOTIDE SEQUENCE [LARGE SCALE GENOMIC DNA]</scope>
    <source>
        <strain evidence="3">ATCC BAA-407 / DSM 14655 / LMG 21543 / TTB310</strain>
    </source>
</reference>
<evidence type="ECO:0000313" key="3">
    <source>
        <dbReference type="Proteomes" id="UP000008385"/>
    </source>
</evidence>
<evidence type="ECO:0000313" key="2">
    <source>
        <dbReference type="EMBL" id="AEG92803.1"/>
    </source>
</evidence>
<dbReference type="HOGENOM" id="CLU_2261506_0_0_4"/>
<dbReference type="EMBL" id="CP000245">
    <property type="protein sequence ID" value="AEG92803.1"/>
    <property type="molecule type" value="Genomic_DNA"/>
</dbReference>
<dbReference type="STRING" id="365046.Rta_17130"/>
<dbReference type="InterPro" id="IPR009875">
    <property type="entry name" value="PilZ_domain"/>
</dbReference>
<dbReference type="Proteomes" id="UP000008385">
    <property type="component" value="Chromosome"/>
</dbReference>
<dbReference type="Pfam" id="PF07238">
    <property type="entry name" value="PilZ"/>
    <property type="match status" value="1"/>
</dbReference>
<dbReference type="GO" id="GO:0035438">
    <property type="term" value="F:cyclic-di-GMP binding"/>
    <property type="evidence" value="ECO:0007669"/>
    <property type="project" value="InterPro"/>
</dbReference>
<dbReference type="KEGG" id="rta:Rta_17130"/>
<gene>
    <name evidence="2" type="ordered locus">Rta_17130</name>
</gene>
<keyword evidence="3" id="KW-1185">Reference proteome</keyword>
<dbReference type="SUPFAM" id="SSF141371">
    <property type="entry name" value="PilZ domain-like"/>
    <property type="match status" value="1"/>
</dbReference>
<evidence type="ECO:0000259" key="1">
    <source>
        <dbReference type="Pfam" id="PF07238"/>
    </source>
</evidence>
<name>F5Y6B7_RAMTT</name>
<protein>
    <recommendedName>
        <fullName evidence="1">PilZ domain-containing protein</fullName>
    </recommendedName>
</protein>
<dbReference type="RefSeq" id="WP_013901035.1">
    <property type="nucleotide sequence ID" value="NC_015677.1"/>
</dbReference>